<keyword evidence="14" id="KW-1185">Reference proteome</keyword>
<gene>
    <name evidence="13" type="ORF">GBAR_LOCUS2246</name>
</gene>
<dbReference type="Pfam" id="PF02096">
    <property type="entry name" value="60KD_IMP"/>
    <property type="match status" value="1"/>
</dbReference>
<feature type="transmembrane region" description="Helical" evidence="11">
    <location>
        <begin position="135"/>
        <end position="154"/>
    </location>
</feature>
<dbReference type="CDD" id="cd20069">
    <property type="entry name" value="5TM_Oxa1-like"/>
    <property type="match status" value="1"/>
</dbReference>
<evidence type="ECO:0000256" key="6">
    <source>
        <dbReference type="ARBA" id="ARBA00022989"/>
    </source>
</evidence>
<evidence type="ECO:0000256" key="11">
    <source>
        <dbReference type="SAM" id="Phobius"/>
    </source>
</evidence>
<feature type="compositionally biased region" description="Basic and acidic residues" evidence="10">
    <location>
        <begin position="279"/>
        <end position="292"/>
    </location>
</feature>
<organism evidence="13 14">
    <name type="scientific">Geodia barretti</name>
    <name type="common">Barrett's horny sponge</name>
    <dbReference type="NCBI Taxonomy" id="519541"/>
    <lineage>
        <taxon>Eukaryota</taxon>
        <taxon>Metazoa</taxon>
        <taxon>Porifera</taxon>
        <taxon>Demospongiae</taxon>
        <taxon>Heteroscleromorpha</taxon>
        <taxon>Tetractinellida</taxon>
        <taxon>Astrophorina</taxon>
        <taxon>Geodiidae</taxon>
        <taxon>Geodia</taxon>
    </lineage>
</organism>
<proteinExistence type="inferred from homology"/>
<evidence type="ECO:0000256" key="5">
    <source>
        <dbReference type="ARBA" id="ARBA00022946"/>
    </source>
</evidence>
<sequence length="292" mass="33348">MIESIHIQASLPWWGAIVASTFLLRIVIFPVVMKIQKNGVLMNNINPEIHKLMKRQREYKQMGNKALADQYSHKIWSVYQKHNCNPLKMAVMPLIQLPLFLSFFIAIRRMAAVPVESMKTGGVFWFTDLTVPDPYYVLPVLACGSFVASIELGGETGVGNPQTARLKNVFRLMPIILIPITASFPTVRTAPSNGLFMYWLPASFISISQILLLKMKKVRLFFGIPQMIQHPPEAQEQSKGFMGYFKESYNSSMAIAEAKQRNTDSMKRYKQLKKNPRPKLYDKPPHLIKQSE</sequence>
<dbReference type="PANTHER" id="PTHR12428:SF66">
    <property type="entry name" value="MITOCHONDRIAL INNER MEMBRANE PROTEIN OXA1L"/>
    <property type="match status" value="1"/>
</dbReference>
<keyword evidence="3 9" id="KW-0812">Transmembrane</keyword>
<feature type="region of interest" description="Disordered" evidence="10">
    <location>
        <begin position="269"/>
        <end position="292"/>
    </location>
</feature>
<dbReference type="PANTHER" id="PTHR12428">
    <property type="entry name" value="OXA1"/>
    <property type="match status" value="1"/>
</dbReference>
<accession>A0AA35QZD8</accession>
<dbReference type="AlphaFoldDB" id="A0AA35QZD8"/>
<comment type="caution">
    <text evidence="13">The sequence shown here is derived from an EMBL/GenBank/DDBJ whole genome shotgun (WGS) entry which is preliminary data.</text>
</comment>
<keyword evidence="7" id="KW-0496">Mitochondrion</keyword>
<feature type="transmembrane region" description="Helical" evidence="11">
    <location>
        <begin position="166"/>
        <end position="184"/>
    </location>
</feature>
<evidence type="ECO:0000256" key="9">
    <source>
        <dbReference type="RuleBase" id="RU003945"/>
    </source>
</evidence>
<keyword evidence="5" id="KW-0809">Transit peptide</keyword>
<feature type="transmembrane region" description="Helical" evidence="11">
    <location>
        <begin position="196"/>
        <end position="213"/>
    </location>
</feature>
<comment type="subcellular location">
    <subcellularLocation>
        <location evidence="9">Membrane</location>
        <topology evidence="9">Multi-pass membrane protein</topology>
    </subcellularLocation>
    <subcellularLocation>
        <location evidence="1">Mitochondrion inner membrane</location>
        <topology evidence="1">Multi-pass membrane protein</topology>
    </subcellularLocation>
</comment>
<dbReference type="GO" id="GO:0032979">
    <property type="term" value="P:protein insertion into mitochondrial inner membrane from matrix"/>
    <property type="evidence" value="ECO:0007669"/>
    <property type="project" value="TreeGrafter"/>
</dbReference>
<evidence type="ECO:0000313" key="13">
    <source>
        <dbReference type="EMBL" id="CAI7997796.1"/>
    </source>
</evidence>
<dbReference type="GO" id="GO:0005743">
    <property type="term" value="C:mitochondrial inner membrane"/>
    <property type="evidence" value="ECO:0007669"/>
    <property type="project" value="UniProtKB-SubCell"/>
</dbReference>
<evidence type="ECO:0000256" key="4">
    <source>
        <dbReference type="ARBA" id="ARBA00022792"/>
    </source>
</evidence>
<dbReference type="Proteomes" id="UP001174909">
    <property type="component" value="Unassembled WGS sequence"/>
</dbReference>
<evidence type="ECO:0000256" key="1">
    <source>
        <dbReference type="ARBA" id="ARBA00004448"/>
    </source>
</evidence>
<dbReference type="InterPro" id="IPR028055">
    <property type="entry name" value="YidC/Oxa/ALB_C"/>
</dbReference>
<evidence type="ECO:0000313" key="14">
    <source>
        <dbReference type="Proteomes" id="UP001174909"/>
    </source>
</evidence>
<evidence type="ECO:0000256" key="3">
    <source>
        <dbReference type="ARBA" id="ARBA00022692"/>
    </source>
</evidence>
<keyword evidence="6 11" id="KW-1133">Transmembrane helix</keyword>
<evidence type="ECO:0000256" key="10">
    <source>
        <dbReference type="SAM" id="MobiDB-lite"/>
    </source>
</evidence>
<feature type="transmembrane region" description="Helical" evidence="11">
    <location>
        <begin position="97"/>
        <end position="115"/>
    </location>
</feature>
<comment type="similarity">
    <text evidence="2 9">Belongs to the OXA1/ALB3/YidC family.</text>
</comment>
<reference evidence="13" key="1">
    <citation type="submission" date="2023-03" db="EMBL/GenBank/DDBJ databases">
        <authorList>
            <person name="Steffen K."/>
            <person name="Cardenas P."/>
        </authorList>
    </citation>
    <scope>NUCLEOTIDE SEQUENCE</scope>
</reference>
<evidence type="ECO:0000259" key="12">
    <source>
        <dbReference type="Pfam" id="PF02096"/>
    </source>
</evidence>
<dbReference type="GO" id="GO:0032977">
    <property type="term" value="F:membrane insertase activity"/>
    <property type="evidence" value="ECO:0007669"/>
    <property type="project" value="InterPro"/>
</dbReference>
<keyword evidence="4" id="KW-0999">Mitochondrion inner membrane</keyword>
<evidence type="ECO:0000256" key="2">
    <source>
        <dbReference type="ARBA" id="ARBA00009877"/>
    </source>
</evidence>
<feature type="transmembrane region" description="Helical" evidence="11">
    <location>
        <begin position="12"/>
        <end position="32"/>
    </location>
</feature>
<feature type="domain" description="Membrane insertase YidC/Oxa/ALB C-terminal" evidence="12">
    <location>
        <begin position="13"/>
        <end position="213"/>
    </location>
</feature>
<dbReference type="EMBL" id="CASHTH010000328">
    <property type="protein sequence ID" value="CAI7997796.1"/>
    <property type="molecule type" value="Genomic_DNA"/>
</dbReference>
<keyword evidence="8 11" id="KW-0472">Membrane</keyword>
<name>A0AA35QZD8_GEOBA</name>
<protein>
    <submittedName>
        <fullName evidence="13">Mitochondrial inner membrane protein OXA1L</fullName>
    </submittedName>
</protein>
<dbReference type="InterPro" id="IPR001708">
    <property type="entry name" value="YidC/ALB3/OXA1/COX18"/>
</dbReference>
<evidence type="ECO:0000256" key="7">
    <source>
        <dbReference type="ARBA" id="ARBA00023128"/>
    </source>
</evidence>
<evidence type="ECO:0000256" key="8">
    <source>
        <dbReference type="ARBA" id="ARBA00023136"/>
    </source>
</evidence>